<dbReference type="GeneID" id="109462223"/>
<dbReference type="RefSeq" id="XP_019614319.1">
    <property type="nucleotide sequence ID" value="XM_019758760.1"/>
</dbReference>
<dbReference type="KEGG" id="bbel:109462223"/>
<gene>
    <name evidence="3" type="primary">LOC109462223</name>
</gene>
<keyword evidence="2" id="KW-1185">Reference proteome</keyword>
<organism evidence="2 3">
    <name type="scientific">Branchiostoma belcheri</name>
    <name type="common">Amphioxus</name>
    <dbReference type="NCBI Taxonomy" id="7741"/>
    <lineage>
        <taxon>Eukaryota</taxon>
        <taxon>Metazoa</taxon>
        <taxon>Chordata</taxon>
        <taxon>Cephalochordata</taxon>
        <taxon>Leptocardii</taxon>
        <taxon>Amphioxiformes</taxon>
        <taxon>Branchiostomatidae</taxon>
        <taxon>Branchiostoma</taxon>
    </lineage>
</organism>
<accession>A0A6P4XUK8</accession>
<feature type="compositionally biased region" description="Basic residues" evidence="1">
    <location>
        <begin position="45"/>
        <end position="56"/>
    </location>
</feature>
<sequence>MWVQCCVHHILPAGTGHAAAMEHLYHCKYGCDLPHQPLLGKHRSFTSSRRRTHPHPPRQPMSTSPVLRHPFPVPVELWAGARNVHAATLGQDGAHDGQRAPSLPFLIRGSRPLMDLTRQPPIHLARDVLPRSLSLLLLH</sequence>
<proteinExistence type="predicted"/>
<evidence type="ECO:0000313" key="3">
    <source>
        <dbReference type="RefSeq" id="XP_019614319.1"/>
    </source>
</evidence>
<name>A0A6P4XUK8_BRABE</name>
<reference evidence="3" key="1">
    <citation type="submission" date="2025-08" db="UniProtKB">
        <authorList>
            <consortium name="RefSeq"/>
        </authorList>
    </citation>
    <scope>IDENTIFICATION</scope>
    <source>
        <tissue evidence="3">Gonad</tissue>
    </source>
</reference>
<evidence type="ECO:0000256" key="1">
    <source>
        <dbReference type="SAM" id="MobiDB-lite"/>
    </source>
</evidence>
<protein>
    <submittedName>
        <fullName evidence="3">Uncharacterized protein LOC109462223</fullName>
    </submittedName>
</protein>
<dbReference type="OrthoDB" id="10450338at2759"/>
<feature type="region of interest" description="Disordered" evidence="1">
    <location>
        <begin position="45"/>
        <end position="66"/>
    </location>
</feature>
<dbReference type="AlphaFoldDB" id="A0A6P4XUK8"/>
<dbReference type="Proteomes" id="UP000515135">
    <property type="component" value="Unplaced"/>
</dbReference>
<evidence type="ECO:0000313" key="2">
    <source>
        <dbReference type="Proteomes" id="UP000515135"/>
    </source>
</evidence>